<dbReference type="PROSITE" id="PS51719">
    <property type="entry name" value="G_SEPTIN"/>
    <property type="match status" value="1"/>
</dbReference>
<reference evidence="2 3" key="1">
    <citation type="journal article" date="2018" name="G3 (Bethesda)">
        <title>Phylogenetic and Phylogenomic Definition of Rhizopus Species.</title>
        <authorList>
            <person name="Gryganskyi A.P."/>
            <person name="Golan J."/>
            <person name="Dolatabadi S."/>
            <person name="Mondo S."/>
            <person name="Robb S."/>
            <person name="Idnurm A."/>
            <person name="Muszewska A."/>
            <person name="Steczkiewicz K."/>
            <person name="Masonjones S."/>
            <person name="Liao H.L."/>
            <person name="Gajdeczka M.T."/>
            <person name="Anike F."/>
            <person name="Vuek A."/>
            <person name="Anishchenko I.M."/>
            <person name="Voigt K."/>
            <person name="de Hoog G.S."/>
            <person name="Smith M.E."/>
            <person name="Heitman J."/>
            <person name="Vilgalys R."/>
            <person name="Stajich J.E."/>
        </authorList>
    </citation>
    <scope>NUCLEOTIDE SEQUENCE [LARGE SCALE GENOMIC DNA]</scope>
    <source>
        <strain evidence="2 3">LSU 92-RS-03</strain>
    </source>
</reference>
<evidence type="ECO:0000259" key="1">
    <source>
        <dbReference type="PROSITE" id="PS51719"/>
    </source>
</evidence>
<dbReference type="OrthoDB" id="416553at2759"/>
<gene>
    <name evidence="2" type="primary">SPN4</name>
    <name evidence="2" type="ORF">CU098_009510</name>
</gene>
<dbReference type="InterPro" id="IPR025662">
    <property type="entry name" value="Sigma_54_int_dom_ATP-bd_1"/>
</dbReference>
<dbReference type="InterPro" id="IPR027417">
    <property type="entry name" value="P-loop_NTPase"/>
</dbReference>
<dbReference type="SUPFAM" id="SSF52540">
    <property type="entry name" value="P-loop containing nucleoside triphosphate hydrolases"/>
    <property type="match status" value="1"/>
</dbReference>
<name>A0A367J0H6_RHIST</name>
<keyword evidence="3" id="KW-1185">Reference proteome</keyword>
<dbReference type="AlphaFoldDB" id="A0A367J0H6"/>
<dbReference type="STRING" id="4846.A0A367J0H6"/>
<sequence length="70" mass="7495">MAPSATSGVGVAHLPNQRHKIVSKRGANFTLMVCGESGVGKTTFVNTLFTTGIKGQKDLNKRHAKQIEKT</sequence>
<dbReference type="EMBL" id="PJQM01004786">
    <property type="protein sequence ID" value="RCH83319.1"/>
    <property type="molecule type" value="Genomic_DNA"/>
</dbReference>
<proteinExistence type="predicted"/>
<dbReference type="PANTHER" id="PTHR18884">
    <property type="entry name" value="SEPTIN"/>
    <property type="match status" value="1"/>
</dbReference>
<evidence type="ECO:0000313" key="2">
    <source>
        <dbReference type="EMBL" id="RCH83319.1"/>
    </source>
</evidence>
<feature type="domain" description="Septin-type G" evidence="1">
    <location>
        <begin position="25"/>
        <end position="70"/>
    </location>
</feature>
<protein>
    <submittedName>
        <fullName evidence="2">Septin spn4</fullName>
    </submittedName>
</protein>
<dbReference type="Pfam" id="PF00735">
    <property type="entry name" value="Septin"/>
    <property type="match status" value="1"/>
</dbReference>
<feature type="non-terminal residue" evidence="2">
    <location>
        <position position="70"/>
    </location>
</feature>
<comment type="caution">
    <text evidence="2">The sequence shown here is derived from an EMBL/GenBank/DDBJ whole genome shotgun (WGS) entry which is preliminary data.</text>
</comment>
<dbReference type="Proteomes" id="UP000253551">
    <property type="component" value="Unassembled WGS sequence"/>
</dbReference>
<dbReference type="InterPro" id="IPR030379">
    <property type="entry name" value="G_SEPTIN_dom"/>
</dbReference>
<evidence type="ECO:0000313" key="3">
    <source>
        <dbReference type="Proteomes" id="UP000253551"/>
    </source>
</evidence>
<accession>A0A367J0H6</accession>
<dbReference type="PROSITE" id="PS00675">
    <property type="entry name" value="SIGMA54_INTERACT_1"/>
    <property type="match status" value="1"/>
</dbReference>
<dbReference type="Gene3D" id="3.40.50.300">
    <property type="entry name" value="P-loop containing nucleotide triphosphate hydrolases"/>
    <property type="match status" value="1"/>
</dbReference>
<organism evidence="2 3">
    <name type="scientific">Rhizopus stolonifer</name>
    <name type="common">Rhizopus nigricans</name>
    <dbReference type="NCBI Taxonomy" id="4846"/>
    <lineage>
        <taxon>Eukaryota</taxon>
        <taxon>Fungi</taxon>
        <taxon>Fungi incertae sedis</taxon>
        <taxon>Mucoromycota</taxon>
        <taxon>Mucoromycotina</taxon>
        <taxon>Mucoromycetes</taxon>
        <taxon>Mucorales</taxon>
        <taxon>Mucorineae</taxon>
        <taxon>Rhizopodaceae</taxon>
        <taxon>Rhizopus</taxon>
    </lineage>
</organism>
<dbReference type="GO" id="GO:0005525">
    <property type="term" value="F:GTP binding"/>
    <property type="evidence" value="ECO:0007669"/>
    <property type="project" value="InterPro"/>
</dbReference>